<dbReference type="Proteomes" id="UP001612915">
    <property type="component" value="Unassembled WGS sequence"/>
</dbReference>
<dbReference type="Pfam" id="PF13399">
    <property type="entry name" value="LytR_C"/>
    <property type="match status" value="1"/>
</dbReference>
<evidence type="ECO:0000259" key="2">
    <source>
        <dbReference type="Pfam" id="PF13399"/>
    </source>
</evidence>
<sequence>MAVILLVAGGVYAVLTGGSNPTQSVAGAEDDTTPSASASATPKATQSATTQTTQSAPARTQSAATVDKSVDVVVLNSVSVQGLASRVKASLEADGWNVVKTGNSQERGLATTKVYYPSAALKPTARQIVRDLGFGTIIQNASVSGSGTIKMALGSDAT</sequence>
<accession>A0ABW8AJD5</accession>
<evidence type="ECO:0000313" key="3">
    <source>
        <dbReference type="EMBL" id="MFI7586483.1"/>
    </source>
</evidence>
<evidence type="ECO:0000256" key="1">
    <source>
        <dbReference type="SAM" id="MobiDB-lite"/>
    </source>
</evidence>
<reference evidence="3 4" key="1">
    <citation type="submission" date="2024-10" db="EMBL/GenBank/DDBJ databases">
        <title>The Natural Products Discovery Center: Release of the First 8490 Sequenced Strains for Exploring Actinobacteria Biosynthetic Diversity.</title>
        <authorList>
            <person name="Kalkreuter E."/>
            <person name="Kautsar S.A."/>
            <person name="Yang D."/>
            <person name="Bader C.D."/>
            <person name="Teijaro C.N."/>
            <person name="Fluegel L."/>
            <person name="Davis C.M."/>
            <person name="Simpson J.R."/>
            <person name="Lauterbach L."/>
            <person name="Steele A.D."/>
            <person name="Gui C."/>
            <person name="Meng S."/>
            <person name="Li G."/>
            <person name="Viehrig K."/>
            <person name="Ye F."/>
            <person name="Su P."/>
            <person name="Kiefer A.F."/>
            <person name="Nichols A."/>
            <person name="Cepeda A.J."/>
            <person name="Yan W."/>
            <person name="Fan B."/>
            <person name="Jiang Y."/>
            <person name="Adhikari A."/>
            <person name="Zheng C.-J."/>
            <person name="Schuster L."/>
            <person name="Cowan T.M."/>
            <person name="Smanski M.J."/>
            <person name="Chevrette M.G."/>
            <person name="De Carvalho L.P.S."/>
            <person name="Shen B."/>
        </authorList>
    </citation>
    <scope>NUCLEOTIDE SEQUENCE [LARGE SCALE GENOMIC DNA]</scope>
    <source>
        <strain evidence="3 4">NPDC049639</strain>
    </source>
</reference>
<gene>
    <name evidence="3" type="ORF">ACIB24_05355</name>
</gene>
<dbReference type="InterPro" id="IPR027381">
    <property type="entry name" value="LytR/CpsA/Psr_C"/>
</dbReference>
<name>A0ABW8AJD5_9ACTN</name>
<feature type="compositionally biased region" description="Low complexity" evidence="1">
    <location>
        <begin position="33"/>
        <end position="64"/>
    </location>
</feature>
<dbReference type="RefSeq" id="WP_398276204.1">
    <property type="nucleotide sequence ID" value="NZ_JBITLV010000001.1"/>
</dbReference>
<feature type="region of interest" description="Disordered" evidence="1">
    <location>
        <begin position="19"/>
        <end position="64"/>
    </location>
</feature>
<protein>
    <submittedName>
        <fullName evidence="3">LytR C-terminal domain-containing protein</fullName>
    </submittedName>
</protein>
<feature type="domain" description="LytR/CpsA/Psr regulator C-terminal" evidence="2">
    <location>
        <begin position="70"/>
        <end position="156"/>
    </location>
</feature>
<organism evidence="3 4">
    <name type="scientific">Spongisporangium articulatum</name>
    <dbReference type="NCBI Taxonomy" id="3362603"/>
    <lineage>
        <taxon>Bacteria</taxon>
        <taxon>Bacillati</taxon>
        <taxon>Actinomycetota</taxon>
        <taxon>Actinomycetes</taxon>
        <taxon>Kineosporiales</taxon>
        <taxon>Kineosporiaceae</taxon>
        <taxon>Spongisporangium</taxon>
    </lineage>
</organism>
<dbReference type="EMBL" id="JBITLV010000001">
    <property type="protein sequence ID" value="MFI7586483.1"/>
    <property type="molecule type" value="Genomic_DNA"/>
</dbReference>
<comment type="caution">
    <text evidence="3">The sequence shown here is derived from an EMBL/GenBank/DDBJ whole genome shotgun (WGS) entry which is preliminary data.</text>
</comment>
<dbReference type="Gene3D" id="3.30.70.2390">
    <property type="match status" value="1"/>
</dbReference>
<proteinExistence type="predicted"/>
<keyword evidence="4" id="KW-1185">Reference proteome</keyword>
<evidence type="ECO:0000313" key="4">
    <source>
        <dbReference type="Proteomes" id="UP001612915"/>
    </source>
</evidence>